<dbReference type="Proteomes" id="UP000593579">
    <property type="component" value="Unassembled WGS sequence"/>
</dbReference>
<evidence type="ECO:0000313" key="2">
    <source>
        <dbReference type="EMBL" id="MBA0749056.1"/>
    </source>
</evidence>
<proteinExistence type="predicted"/>
<keyword evidence="1" id="KW-0812">Transmembrane</keyword>
<sequence length="61" mass="6610">MNQTQAIGPNRSKYTHVRLLLGDSPVSLSLPKSTRNLMVGCSAMAPFTGLMYGAILLRISM</sequence>
<evidence type="ECO:0000256" key="1">
    <source>
        <dbReference type="SAM" id="Phobius"/>
    </source>
</evidence>
<dbReference type="AlphaFoldDB" id="A0A7J9CKV6"/>
<dbReference type="EMBL" id="JABEZY010000011">
    <property type="protein sequence ID" value="MBA0749056.1"/>
    <property type="molecule type" value="Genomic_DNA"/>
</dbReference>
<protein>
    <submittedName>
        <fullName evidence="2">Uncharacterized protein</fullName>
    </submittedName>
</protein>
<keyword evidence="1" id="KW-0472">Membrane</keyword>
<gene>
    <name evidence="2" type="ORF">Gogos_003019</name>
</gene>
<accession>A0A7J9CKV6</accession>
<evidence type="ECO:0000313" key="3">
    <source>
        <dbReference type="Proteomes" id="UP000593579"/>
    </source>
</evidence>
<organism evidence="2 3">
    <name type="scientific">Gossypium gossypioides</name>
    <name type="common">Mexican cotton</name>
    <name type="synonym">Selera gossypioides</name>
    <dbReference type="NCBI Taxonomy" id="34282"/>
    <lineage>
        <taxon>Eukaryota</taxon>
        <taxon>Viridiplantae</taxon>
        <taxon>Streptophyta</taxon>
        <taxon>Embryophyta</taxon>
        <taxon>Tracheophyta</taxon>
        <taxon>Spermatophyta</taxon>
        <taxon>Magnoliopsida</taxon>
        <taxon>eudicotyledons</taxon>
        <taxon>Gunneridae</taxon>
        <taxon>Pentapetalae</taxon>
        <taxon>rosids</taxon>
        <taxon>malvids</taxon>
        <taxon>Malvales</taxon>
        <taxon>Malvaceae</taxon>
        <taxon>Malvoideae</taxon>
        <taxon>Gossypium</taxon>
    </lineage>
</organism>
<keyword evidence="3" id="KW-1185">Reference proteome</keyword>
<feature type="transmembrane region" description="Helical" evidence="1">
    <location>
        <begin position="37"/>
        <end position="57"/>
    </location>
</feature>
<name>A0A7J9CKV6_GOSGO</name>
<reference evidence="2 3" key="1">
    <citation type="journal article" date="2019" name="Genome Biol. Evol.">
        <title>Insights into the evolution of the New World diploid cottons (Gossypium, subgenus Houzingenia) based on genome sequencing.</title>
        <authorList>
            <person name="Grover C.E."/>
            <person name="Arick M.A. 2nd"/>
            <person name="Thrash A."/>
            <person name="Conover J.L."/>
            <person name="Sanders W.S."/>
            <person name="Peterson D.G."/>
            <person name="Frelichowski J.E."/>
            <person name="Scheffler J.A."/>
            <person name="Scheffler B.E."/>
            <person name="Wendel J.F."/>
        </authorList>
    </citation>
    <scope>NUCLEOTIDE SEQUENCE [LARGE SCALE GENOMIC DNA]</scope>
    <source>
        <strain evidence="2">5</strain>
        <tissue evidence="2">Leaf</tissue>
    </source>
</reference>
<comment type="caution">
    <text evidence="2">The sequence shown here is derived from an EMBL/GenBank/DDBJ whole genome shotgun (WGS) entry which is preliminary data.</text>
</comment>
<keyword evidence="1" id="KW-1133">Transmembrane helix</keyword>